<sequence length="117" mass="12671">MTEPTPEIREQILDLAYTQCSGIITEAEMETLENLLITHPEYCREYLNYVVLNIGLSGTAQARLLEAPATIKPSNATPLEVKTDYLVMFISVASTSAGCTGIQFVSVKPTAVGKTSS</sequence>
<protein>
    <submittedName>
        <fullName evidence="1">Uncharacterized protein</fullName>
    </submittedName>
</protein>
<reference evidence="1 2" key="1">
    <citation type="submission" date="2019-02" db="EMBL/GenBank/DDBJ databases">
        <title>Deep-cultivation of Planctomycetes and their phenomic and genomic characterization uncovers novel biology.</title>
        <authorList>
            <person name="Wiegand S."/>
            <person name="Jogler M."/>
            <person name="Boedeker C."/>
            <person name="Pinto D."/>
            <person name="Vollmers J."/>
            <person name="Rivas-Marin E."/>
            <person name="Kohn T."/>
            <person name="Peeters S.H."/>
            <person name="Heuer A."/>
            <person name="Rast P."/>
            <person name="Oberbeckmann S."/>
            <person name="Bunk B."/>
            <person name="Jeske O."/>
            <person name="Meyerdierks A."/>
            <person name="Storesund J.E."/>
            <person name="Kallscheuer N."/>
            <person name="Luecker S."/>
            <person name="Lage O.M."/>
            <person name="Pohl T."/>
            <person name="Merkel B.J."/>
            <person name="Hornburger P."/>
            <person name="Mueller R.-W."/>
            <person name="Bruemmer F."/>
            <person name="Labrenz M."/>
            <person name="Spormann A.M."/>
            <person name="Op den Camp H."/>
            <person name="Overmann J."/>
            <person name="Amann R."/>
            <person name="Jetten M.S.M."/>
            <person name="Mascher T."/>
            <person name="Medema M.H."/>
            <person name="Devos D.P."/>
            <person name="Kaster A.-K."/>
            <person name="Ovreas L."/>
            <person name="Rohde M."/>
            <person name="Galperin M.Y."/>
            <person name="Jogler C."/>
        </authorList>
    </citation>
    <scope>NUCLEOTIDE SEQUENCE [LARGE SCALE GENOMIC DNA]</scope>
    <source>
        <strain evidence="1 2">V6</strain>
    </source>
</reference>
<proteinExistence type="predicted"/>
<dbReference type="AlphaFoldDB" id="A0A517WJS4"/>
<name>A0A517WJS4_9PLAN</name>
<evidence type="ECO:0000313" key="2">
    <source>
        <dbReference type="Proteomes" id="UP000320722"/>
    </source>
</evidence>
<organism evidence="1 2">
    <name type="scientific">Gimesia chilikensis</name>
    <dbReference type="NCBI Taxonomy" id="2605989"/>
    <lineage>
        <taxon>Bacteria</taxon>
        <taxon>Pseudomonadati</taxon>
        <taxon>Planctomycetota</taxon>
        <taxon>Planctomycetia</taxon>
        <taxon>Planctomycetales</taxon>
        <taxon>Planctomycetaceae</taxon>
        <taxon>Gimesia</taxon>
    </lineage>
</organism>
<evidence type="ECO:0000313" key="1">
    <source>
        <dbReference type="EMBL" id="QDU05504.1"/>
    </source>
</evidence>
<gene>
    <name evidence="1" type="ORF">V6x_52410</name>
</gene>
<accession>A0A517WJS4</accession>
<dbReference type="Proteomes" id="UP000320722">
    <property type="component" value="Chromosome"/>
</dbReference>
<dbReference type="RefSeq" id="WP_145043860.1">
    <property type="nucleotide sequence ID" value="NZ_CP036347.1"/>
</dbReference>
<dbReference type="EMBL" id="CP036347">
    <property type="protein sequence ID" value="QDU05504.1"/>
    <property type="molecule type" value="Genomic_DNA"/>
</dbReference>